<accession>A0A5C5WQ68</accession>
<comment type="caution">
    <text evidence="1">The sequence shown here is derived from an EMBL/GenBank/DDBJ whole genome shotgun (WGS) entry which is preliminary data.</text>
</comment>
<name>A0A5C5WQ68_9BACT</name>
<organism evidence="1 2">
    <name type="scientific">Rubripirellula amarantea</name>
    <dbReference type="NCBI Taxonomy" id="2527999"/>
    <lineage>
        <taxon>Bacteria</taxon>
        <taxon>Pseudomonadati</taxon>
        <taxon>Planctomycetota</taxon>
        <taxon>Planctomycetia</taxon>
        <taxon>Pirellulales</taxon>
        <taxon>Pirellulaceae</taxon>
        <taxon>Rubripirellula</taxon>
    </lineage>
</organism>
<keyword evidence="2" id="KW-1185">Reference proteome</keyword>
<proteinExistence type="predicted"/>
<dbReference type="Proteomes" id="UP000316598">
    <property type="component" value="Unassembled WGS sequence"/>
</dbReference>
<protein>
    <submittedName>
        <fullName evidence="1">Uncharacterized protein</fullName>
    </submittedName>
</protein>
<gene>
    <name evidence="1" type="ORF">Pla22_00290</name>
</gene>
<evidence type="ECO:0000313" key="1">
    <source>
        <dbReference type="EMBL" id="TWT52405.1"/>
    </source>
</evidence>
<dbReference type="EMBL" id="SJPI01000001">
    <property type="protein sequence ID" value="TWT52405.1"/>
    <property type="molecule type" value="Genomic_DNA"/>
</dbReference>
<dbReference type="AlphaFoldDB" id="A0A5C5WQ68"/>
<sequence>MVDGVVVDDGACVPPAIDAMACGVAEVLGGAGYVVEGPVPASNSADGSLLRANGFMLRIFDEPRHPAVANTERVHTIKTKPLTRIADAPLGLIDFSLVHWFSIAVYLFPTHGHKCLW</sequence>
<reference evidence="1 2" key="1">
    <citation type="submission" date="2019-02" db="EMBL/GenBank/DDBJ databases">
        <title>Deep-cultivation of Planctomycetes and their phenomic and genomic characterization uncovers novel biology.</title>
        <authorList>
            <person name="Wiegand S."/>
            <person name="Jogler M."/>
            <person name="Boedeker C."/>
            <person name="Pinto D."/>
            <person name="Vollmers J."/>
            <person name="Rivas-Marin E."/>
            <person name="Kohn T."/>
            <person name="Peeters S.H."/>
            <person name="Heuer A."/>
            <person name="Rast P."/>
            <person name="Oberbeckmann S."/>
            <person name="Bunk B."/>
            <person name="Jeske O."/>
            <person name="Meyerdierks A."/>
            <person name="Storesund J.E."/>
            <person name="Kallscheuer N."/>
            <person name="Luecker S."/>
            <person name="Lage O.M."/>
            <person name="Pohl T."/>
            <person name="Merkel B.J."/>
            <person name="Hornburger P."/>
            <person name="Mueller R.-W."/>
            <person name="Bruemmer F."/>
            <person name="Labrenz M."/>
            <person name="Spormann A.M."/>
            <person name="Op Den Camp H."/>
            <person name="Overmann J."/>
            <person name="Amann R."/>
            <person name="Jetten M.S.M."/>
            <person name="Mascher T."/>
            <person name="Medema M.H."/>
            <person name="Devos D.P."/>
            <person name="Kaster A.-K."/>
            <person name="Ovreas L."/>
            <person name="Rohde M."/>
            <person name="Galperin M.Y."/>
            <person name="Jogler C."/>
        </authorList>
    </citation>
    <scope>NUCLEOTIDE SEQUENCE [LARGE SCALE GENOMIC DNA]</scope>
    <source>
        <strain evidence="1 2">Pla22</strain>
    </source>
</reference>
<evidence type="ECO:0000313" key="2">
    <source>
        <dbReference type="Proteomes" id="UP000316598"/>
    </source>
</evidence>